<keyword evidence="3" id="KW-0808">Transferase</keyword>
<sequence length="217" mass="22727">MGVRPLSDASAPGAVILAAGLGRRLGGRPKAALHIGDQSLLERLAAALRGAGVAQPQVVLGPYLDTLLSLAERAGLTPLRHTRAEPSLIDSQRLAISAHIAAQPNRPLWLLLGDLTALTSDDLLTLRAAWEAREAGIEALVPTVAGQRGHPVLLSPSALHAIDAQPAEQGVRHWLAAQSAQVRFQEIDSAGPVQDLDTGEALAALRQACVPLSVDWP</sequence>
<proteinExistence type="predicted"/>
<feature type="domain" description="MobA-like NTP transferase" evidence="2">
    <location>
        <begin position="14"/>
        <end position="178"/>
    </location>
</feature>
<evidence type="ECO:0000313" key="4">
    <source>
        <dbReference type="Proteomes" id="UP001238603"/>
    </source>
</evidence>
<reference evidence="3 4" key="1">
    <citation type="submission" date="2023-06" db="EMBL/GenBank/DDBJ databases">
        <title>Pelomonas sp. APW6 16S ribosomal RNA gene genome sequencing and assembly.</title>
        <authorList>
            <person name="Woo H."/>
        </authorList>
    </citation>
    <scope>NUCLEOTIDE SEQUENCE [LARGE SCALE GENOMIC DNA]</scope>
    <source>
        <strain evidence="3 4">APW6</strain>
    </source>
</reference>
<evidence type="ECO:0000256" key="1">
    <source>
        <dbReference type="ARBA" id="ARBA00022842"/>
    </source>
</evidence>
<dbReference type="Gene3D" id="3.90.550.10">
    <property type="entry name" value="Spore Coat Polysaccharide Biosynthesis Protein SpsA, Chain A"/>
    <property type="match status" value="1"/>
</dbReference>
<gene>
    <name evidence="3" type="ORF">QRD43_08695</name>
</gene>
<keyword evidence="1" id="KW-0460">Magnesium</keyword>
<accession>A0ABT7LGK2</accession>
<evidence type="ECO:0000259" key="2">
    <source>
        <dbReference type="Pfam" id="PF12804"/>
    </source>
</evidence>
<dbReference type="InterPro" id="IPR029044">
    <property type="entry name" value="Nucleotide-diphossugar_trans"/>
</dbReference>
<evidence type="ECO:0000313" key="3">
    <source>
        <dbReference type="EMBL" id="MDL5031987.1"/>
    </source>
</evidence>
<dbReference type="RefSeq" id="WP_285982091.1">
    <property type="nucleotide sequence ID" value="NZ_JASVDS010000002.1"/>
</dbReference>
<dbReference type="GO" id="GO:0016740">
    <property type="term" value="F:transferase activity"/>
    <property type="evidence" value="ECO:0007669"/>
    <property type="project" value="UniProtKB-KW"/>
</dbReference>
<comment type="caution">
    <text evidence="3">The sequence shown here is derived from an EMBL/GenBank/DDBJ whole genome shotgun (WGS) entry which is preliminary data.</text>
</comment>
<dbReference type="EMBL" id="JASVDS010000002">
    <property type="protein sequence ID" value="MDL5031987.1"/>
    <property type="molecule type" value="Genomic_DNA"/>
</dbReference>
<dbReference type="Proteomes" id="UP001238603">
    <property type="component" value="Unassembled WGS sequence"/>
</dbReference>
<name>A0ABT7LGK2_9BURK</name>
<dbReference type="Pfam" id="PF12804">
    <property type="entry name" value="NTP_transf_3"/>
    <property type="match status" value="1"/>
</dbReference>
<dbReference type="InterPro" id="IPR025877">
    <property type="entry name" value="MobA-like_NTP_Trfase"/>
</dbReference>
<keyword evidence="4" id="KW-1185">Reference proteome</keyword>
<dbReference type="SUPFAM" id="SSF53448">
    <property type="entry name" value="Nucleotide-diphospho-sugar transferases"/>
    <property type="match status" value="1"/>
</dbReference>
<protein>
    <submittedName>
        <fullName evidence="3">NTP transferase domain-containing protein</fullName>
    </submittedName>
</protein>
<dbReference type="PANTHER" id="PTHR43777">
    <property type="entry name" value="MOLYBDENUM COFACTOR CYTIDYLYLTRANSFERASE"/>
    <property type="match status" value="1"/>
</dbReference>
<dbReference type="PANTHER" id="PTHR43777:SF1">
    <property type="entry name" value="MOLYBDENUM COFACTOR CYTIDYLYLTRANSFERASE"/>
    <property type="match status" value="1"/>
</dbReference>
<organism evidence="3 4">
    <name type="scientific">Roseateles subflavus</name>
    <dbReference type="NCBI Taxonomy" id="3053353"/>
    <lineage>
        <taxon>Bacteria</taxon>
        <taxon>Pseudomonadati</taxon>
        <taxon>Pseudomonadota</taxon>
        <taxon>Betaproteobacteria</taxon>
        <taxon>Burkholderiales</taxon>
        <taxon>Sphaerotilaceae</taxon>
        <taxon>Roseateles</taxon>
    </lineage>
</organism>